<keyword evidence="2" id="KW-1003">Cell membrane</keyword>
<feature type="transmembrane region" description="Helical" evidence="6">
    <location>
        <begin position="411"/>
        <end position="431"/>
    </location>
</feature>
<dbReference type="PANTHER" id="PTHR23513:SF6">
    <property type="entry name" value="MAJOR FACILITATOR SUPERFAMILY ASSOCIATED DOMAIN-CONTAINING PROTEIN"/>
    <property type="match status" value="1"/>
</dbReference>
<keyword evidence="4 6" id="KW-1133">Transmembrane helix</keyword>
<feature type="transmembrane region" description="Helical" evidence="6">
    <location>
        <begin position="326"/>
        <end position="343"/>
    </location>
</feature>
<feature type="transmembrane region" description="Helical" evidence="6">
    <location>
        <begin position="261"/>
        <end position="282"/>
    </location>
</feature>
<dbReference type="Pfam" id="PF00027">
    <property type="entry name" value="cNMP_binding"/>
    <property type="match status" value="1"/>
</dbReference>
<protein>
    <submittedName>
        <fullName evidence="9">MFS transporter</fullName>
    </submittedName>
</protein>
<feature type="transmembrane region" description="Helical" evidence="6">
    <location>
        <begin position="383"/>
        <end position="405"/>
    </location>
</feature>
<dbReference type="EMBL" id="JBHSTI010000052">
    <property type="protein sequence ID" value="MFC6239613.1"/>
    <property type="molecule type" value="Genomic_DNA"/>
</dbReference>
<dbReference type="InterPro" id="IPR020846">
    <property type="entry name" value="MFS_dom"/>
</dbReference>
<feature type="transmembrane region" description="Helical" evidence="6">
    <location>
        <begin position="99"/>
        <end position="122"/>
    </location>
</feature>
<dbReference type="Gene3D" id="2.60.120.10">
    <property type="entry name" value="Jelly Rolls"/>
    <property type="match status" value="1"/>
</dbReference>
<keyword evidence="10" id="KW-1185">Reference proteome</keyword>
<feature type="transmembrane region" description="Helical" evidence="6">
    <location>
        <begin position="294"/>
        <end position="314"/>
    </location>
</feature>
<keyword evidence="3 6" id="KW-0812">Transmembrane</keyword>
<dbReference type="InterPro" id="IPR000595">
    <property type="entry name" value="cNMP-bd_dom"/>
</dbReference>
<dbReference type="InterPro" id="IPR018488">
    <property type="entry name" value="cNMP-bd_CS"/>
</dbReference>
<evidence type="ECO:0000256" key="6">
    <source>
        <dbReference type="SAM" id="Phobius"/>
    </source>
</evidence>
<proteinExistence type="predicted"/>
<sequence length="573" mass="60603">MSVVGEALRETGSSLGMVFRNPALRKLNLAFAGSAIGDWAYATAMAVWVYSVGGLTAVGVWGTLRLIIMTLVTPFASILVDRYSRKRIMVSADLLRGGVIFICAFLVMTEAPVWTVFVLATLTSVFAAPFRPAVAALLPHLVERPEELTAANGTSSTIDSLSFFVGPALGGILLTFTTIPVVMLLNVATFLWSAALVATIRVPHPSVAPGLIGAEDAPAATADGPAAGDTLVEELEEETETFLQESVAGFRTIWANKDLRLVSLVYCAQTIVAGASVVYGIAMAVEMTSFGPNGVGYLDSMFGVGAIIGGLVALGRASKMKVATDFGWGVILWAIPLLLAAIFPQAWAALLAVAIMGFGNPLVDVNAVTIVQRLGDDKVMGRIFGALETGLIAAMALGSVLMPLLLHFFGLQWALAILAIGISAVVLPFMGRLRRMNSTLREPDGLRLLRALPLFAPLEPKSLELVAQQLRRVEVAAGETVITEGEPGDQFYVVESGALTASFHGEVLSQQGPGDPFGEIALLRDVPRTATVVADEPTVLYSLDRDTFLDAVTGNSDVSGQADDLIARRIPTY</sequence>
<dbReference type="Proteomes" id="UP001596138">
    <property type="component" value="Unassembled WGS sequence"/>
</dbReference>
<dbReference type="PROSITE" id="PS00888">
    <property type="entry name" value="CNMP_BINDING_1"/>
    <property type="match status" value="1"/>
</dbReference>
<dbReference type="Gene3D" id="1.20.1250.20">
    <property type="entry name" value="MFS general substrate transporter like domains"/>
    <property type="match status" value="1"/>
</dbReference>
<evidence type="ECO:0000256" key="5">
    <source>
        <dbReference type="ARBA" id="ARBA00023136"/>
    </source>
</evidence>
<feature type="domain" description="Cyclic nucleotide-binding" evidence="7">
    <location>
        <begin position="454"/>
        <end position="569"/>
    </location>
</feature>
<comment type="caution">
    <text evidence="9">The sequence shown here is derived from an EMBL/GenBank/DDBJ whole genome shotgun (WGS) entry which is preliminary data.</text>
</comment>
<dbReference type="PROSITE" id="PS00889">
    <property type="entry name" value="CNMP_BINDING_2"/>
    <property type="match status" value="1"/>
</dbReference>
<evidence type="ECO:0000256" key="2">
    <source>
        <dbReference type="ARBA" id="ARBA00022475"/>
    </source>
</evidence>
<reference evidence="10" key="1">
    <citation type="journal article" date="2019" name="Int. J. Syst. Evol. Microbiol.">
        <title>The Global Catalogue of Microorganisms (GCM) 10K type strain sequencing project: providing services to taxonomists for standard genome sequencing and annotation.</title>
        <authorList>
            <consortium name="The Broad Institute Genomics Platform"/>
            <consortium name="The Broad Institute Genome Sequencing Center for Infectious Disease"/>
            <person name="Wu L."/>
            <person name="Ma J."/>
        </authorList>
    </citation>
    <scope>NUCLEOTIDE SEQUENCE [LARGE SCALE GENOMIC DNA]</scope>
    <source>
        <strain evidence="10">CGMCC 4.7317</strain>
    </source>
</reference>
<dbReference type="PANTHER" id="PTHR23513">
    <property type="entry name" value="INTEGRAL MEMBRANE EFFLUX PROTEIN-RELATED"/>
    <property type="match status" value="1"/>
</dbReference>
<dbReference type="InterPro" id="IPR014710">
    <property type="entry name" value="RmlC-like_jellyroll"/>
</dbReference>
<feature type="transmembrane region" description="Helical" evidence="6">
    <location>
        <begin position="349"/>
        <end position="371"/>
    </location>
</feature>
<name>A0ABW1T4D1_9ACTN</name>
<feature type="transmembrane region" description="Helical" evidence="6">
    <location>
        <begin position="56"/>
        <end position="79"/>
    </location>
</feature>
<gene>
    <name evidence="9" type="ORF">ACFQGU_17210</name>
</gene>
<dbReference type="InterPro" id="IPR018490">
    <property type="entry name" value="cNMP-bd_dom_sf"/>
</dbReference>
<evidence type="ECO:0000256" key="1">
    <source>
        <dbReference type="ARBA" id="ARBA00004651"/>
    </source>
</evidence>
<accession>A0ABW1T4D1</accession>
<dbReference type="PROSITE" id="PS50042">
    <property type="entry name" value="CNMP_BINDING_3"/>
    <property type="match status" value="1"/>
</dbReference>
<dbReference type="SUPFAM" id="SSF51206">
    <property type="entry name" value="cAMP-binding domain-like"/>
    <property type="match status" value="1"/>
</dbReference>
<dbReference type="SMART" id="SM00100">
    <property type="entry name" value="cNMP"/>
    <property type="match status" value="1"/>
</dbReference>
<dbReference type="RefSeq" id="WP_386768928.1">
    <property type="nucleotide sequence ID" value="NZ_JBHSTI010000052.1"/>
</dbReference>
<dbReference type="CDD" id="cd00038">
    <property type="entry name" value="CAP_ED"/>
    <property type="match status" value="1"/>
</dbReference>
<evidence type="ECO:0000256" key="4">
    <source>
        <dbReference type="ARBA" id="ARBA00022989"/>
    </source>
</evidence>
<evidence type="ECO:0000256" key="3">
    <source>
        <dbReference type="ARBA" id="ARBA00022692"/>
    </source>
</evidence>
<keyword evidence="5 6" id="KW-0472">Membrane</keyword>
<evidence type="ECO:0000313" key="10">
    <source>
        <dbReference type="Proteomes" id="UP001596138"/>
    </source>
</evidence>
<dbReference type="SUPFAM" id="SSF103473">
    <property type="entry name" value="MFS general substrate transporter"/>
    <property type="match status" value="1"/>
</dbReference>
<dbReference type="CDD" id="cd06173">
    <property type="entry name" value="MFS_MefA_like"/>
    <property type="match status" value="1"/>
</dbReference>
<comment type="subcellular location">
    <subcellularLocation>
        <location evidence="1">Cell membrane</location>
        <topology evidence="1">Multi-pass membrane protein</topology>
    </subcellularLocation>
</comment>
<organism evidence="9 10">
    <name type="scientific">Longivirga aurantiaca</name>
    <dbReference type="NCBI Taxonomy" id="1837743"/>
    <lineage>
        <taxon>Bacteria</taxon>
        <taxon>Bacillati</taxon>
        <taxon>Actinomycetota</taxon>
        <taxon>Actinomycetes</taxon>
        <taxon>Sporichthyales</taxon>
        <taxon>Sporichthyaceae</taxon>
        <taxon>Longivirga</taxon>
    </lineage>
</organism>
<dbReference type="InterPro" id="IPR036259">
    <property type="entry name" value="MFS_trans_sf"/>
</dbReference>
<dbReference type="PROSITE" id="PS50850">
    <property type="entry name" value="MFS"/>
    <property type="match status" value="1"/>
</dbReference>
<dbReference type="Pfam" id="PF07690">
    <property type="entry name" value="MFS_1"/>
    <property type="match status" value="1"/>
</dbReference>
<evidence type="ECO:0000259" key="7">
    <source>
        <dbReference type="PROSITE" id="PS50042"/>
    </source>
</evidence>
<evidence type="ECO:0000313" key="9">
    <source>
        <dbReference type="EMBL" id="MFC6239613.1"/>
    </source>
</evidence>
<dbReference type="InterPro" id="IPR011701">
    <property type="entry name" value="MFS"/>
</dbReference>
<dbReference type="PRINTS" id="PR00103">
    <property type="entry name" value="CAMPKINASE"/>
</dbReference>
<feature type="transmembrane region" description="Helical" evidence="6">
    <location>
        <begin position="168"/>
        <end position="192"/>
    </location>
</feature>
<evidence type="ECO:0000259" key="8">
    <source>
        <dbReference type="PROSITE" id="PS50850"/>
    </source>
</evidence>
<feature type="domain" description="Major facilitator superfamily (MFS) profile" evidence="8">
    <location>
        <begin position="1"/>
        <end position="206"/>
    </location>
</feature>
<feature type="transmembrane region" description="Helical" evidence="6">
    <location>
        <begin position="27"/>
        <end position="50"/>
    </location>
</feature>